<dbReference type="OrthoDB" id="45007at2759"/>
<protein>
    <submittedName>
        <fullName evidence="1">Uncharacterized protein</fullName>
    </submittedName>
</protein>
<reference evidence="1" key="1">
    <citation type="journal article" date="2022" name="Front. Genet.">
        <title>Chromosome-Scale Assembly of the Dendrobium nobile Genome Provides Insights Into the Molecular Mechanism of the Biosynthesis of the Medicinal Active Ingredient of Dendrobium.</title>
        <authorList>
            <person name="Xu Q."/>
            <person name="Niu S.-C."/>
            <person name="Li K.-L."/>
            <person name="Zheng P.-J."/>
            <person name="Zhang X.-J."/>
            <person name="Jia Y."/>
            <person name="Liu Y."/>
            <person name="Niu Y.-X."/>
            <person name="Yu L.-H."/>
            <person name="Chen D.-F."/>
            <person name="Zhang G.-Q."/>
        </authorList>
    </citation>
    <scope>NUCLEOTIDE SEQUENCE</scope>
    <source>
        <tissue evidence="1">Leaf</tissue>
    </source>
</reference>
<comment type="caution">
    <text evidence="1">The sequence shown here is derived from an EMBL/GenBank/DDBJ whole genome shotgun (WGS) entry which is preliminary data.</text>
</comment>
<sequence>MVAAVGEKKMEMKNMVASVKIRVSEETILGMDWKSDELWTFGWEEDLRRIGGWSRSFDLNSCDHVFISIFFSPIAATISLIISPKTLTKSNHSVHIQWSDIASPSSLDWLGIYSPSDSANDNFIGYLFLNSSPSWPSGTRELRIPLVNLRSNYTFRLFRWKPEEVNYHHRDHDHNPLPGMQHRLAESEEVGFEGAYASDQVHLAFTDKEDEMRQTMIFDKVMIIKQ</sequence>
<dbReference type="AlphaFoldDB" id="A0A8T3C509"/>
<evidence type="ECO:0000313" key="1">
    <source>
        <dbReference type="EMBL" id="KAI0527249.1"/>
    </source>
</evidence>
<evidence type="ECO:0000313" key="2">
    <source>
        <dbReference type="Proteomes" id="UP000829196"/>
    </source>
</evidence>
<gene>
    <name evidence="1" type="ORF">KFK09_002848</name>
</gene>
<keyword evidence="2" id="KW-1185">Reference proteome</keyword>
<accession>A0A8T3C509</accession>
<dbReference type="EMBL" id="JAGYWB010000003">
    <property type="protein sequence ID" value="KAI0527249.1"/>
    <property type="molecule type" value="Genomic_DNA"/>
</dbReference>
<organism evidence="1 2">
    <name type="scientific">Dendrobium nobile</name>
    <name type="common">Orchid</name>
    <dbReference type="NCBI Taxonomy" id="94219"/>
    <lineage>
        <taxon>Eukaryota</taxon>
        <taxon>Viridiplantae</taxon>
        <taxon>Streptophyta</taxon>
        <taxon>Embryophyta</taxon>
        <taxon>Tracheophyta</taxon>
        <taxon>Spermatophyta</taxon>
        <taxon>Magnoliopsida</taxon>
        <taxon>Liliopsida</taxon>
        <taxon>Asparagales</taxon>
        <taxon>Orchidaceae</taxon>
        <taxon>Epidendroideae</taxon>
        <taxon>Malaxideae</taxon>
        <taxon>Dendrobiinae</taxon>
        <taxon>Dendrobium</taxon>
    </lineage>
</organism>
<proteinExistence type="predicted"/>
<dbReference type="Proteomes" id="UP000829196">
    <property type="component" value="Unassembled WGS sequence"/>
</dbReference>
<dbReference type="SMR" id="A0A8T3C509"/>
<name>A0A8T3C509_DENNO</name>